<comment type="catalytic activity">
    <reaction evidence="8">
        <text>(1S,2R)-1-C-(indol-3-yl)glycerol 3-phosphate + L-serine = D-glyceraldehyde 3-phosphate + L-tryptophan + H2O</text>
        <dbReference type="Rhea" id="RHEA:10532"/>
        <dbReference type="ChEBI" id="CHEBI:15377"/>
        <dbReference type="ChEBI" id="CHEBI:33384"/>
        <dbReference type="ChEBI" id="CHEBI:57912"/>
        <dbReference type="ChEBI" id="CHEBI:58866"/>
        <dbReference type="ChEBI" id="CHEBI:59776"/>
        <dbReference type="EC" id="4.2.1.20"/>
    </reaction>
</comment>
<keyword evidence="7" id="KW-0456">Lyase</keyword>
<evidence type="ECO:0000256" key="3">
    <source>
        <dbReference type="ARBA" id="ARBA00012043"/>
    </source>
</evidence>
<dbReference type="UniPathway" id="UPA00035">
    <property type="reaction ID" value="UER00044"/>
</dbReference>
<evidence type="ECO:0000256" key="8">
    <source>
        <dbReference type="ARBA" id="ARBA00049047"/>
    </source>
</evidence>
<evidence type="ECO:0000256" key="4">
    <source>
        <dbReference type="ARBA" id="ARBA00022605"/>
    </source>
</evidence>
<accession>A0A388T896</accession>
<keyword evidence="4" id="KW-0028">Amino-acid biosynthesis</keyword>
<dbReference type="GO" id="GO:0005829">
    <property type="term" value="C:cytosol"/>
    <property type="evidence" value="ECO:0007669"/>
    <property type="project" value="TreeGrafter"/>
</dbReference>
<dbReference type="Gene3D" id="3.20.20.70">
    <property type="entry name" value="Aldolase class I"/>
    <property type="match status" value="1"/>
</dbReference>
<dbReference type="Proteomes" id="UP000269352">
    <property type="component" value="Unassembled WGS sequence"/>
</dbReference>
<evidence type="ECO:0000313" key="10">
    <source>
        <dbReference type="EMBL" id="GBR72851.1"/>
    </source>
</evidence>
<keyword evidence="6" id="KW-0057">Aromatic amino acid biosynthesis</keyword>
<evidence type="ECO:0000256" key="5">
    <source>
        <dbReference type="ARBA" id="ARBA00022822"/>
    </source>
</evidence>
<dbReference type="AlphaFoldDB" id="A0A388T896"/>
<keyword evidence="11" id="KW-1185">Reference proteome</keyword>
<sequence length="241" mass="25796">MRLMVHLVAGFPSLEGFAAAARALRDGGAEILEIQIPFSDPTADGPAITLASETAVRGGFKVRDIFQYIHAARQAGFQRIFVMTYANIPYRYGIKKYIIDLKKAGVEGLIVPDLPLEDEEGFYSLSLRHGIAPVPVAVVGMPAARLTLLKPYKKIYVSLRSGITGTETKISAEVKKFLTGLAKNHEVYGGFGISSAAQVKALAPLVHAVVVGSYFTRTIQQAVAAGQPVASAVQAAIQKLN</sequence>
<evidence type="ECO:0000256" key="9">
    <source>
        <dbReference type="RuleBase" id="RU003662"/>
    </source>
</evidence>
<evidence type="ECO:0000256" key="2">
    <source>
        <dbReference type="ARBA" id="ARBA00011270"/>
    </source>
</evidence>
<dbReference type="InterPro" id="IPR013785">
    <property type="entry name" value="Aldolase_TIM"/>
</dbReference>
<dbReference type="NCBIfam" id="TIGR00262">
    <property type="entry name" value="trpA"/>
    <property type="match status" value="1"/>
</dbReference>
<comment type="pathway">
    <text evidence="1">Amino-acid biosynthesis; L-tryptophan biosynthesis; L-tryptophan from chorismate: step 5/5.</text>
</comment>
<evidence type="ECO:0000313" key="11">
    <source>
        <dbReference type="Proteomes" id="UP000269352"/>
    </source>
</evidence>
<name>A0A388T896_TERA1</name>
<organism evidence="10 11">
    <name type="scientific">Termititenax aidoneus</name>
    <dbReference type="NCBI Taxonomy" id="2218524"/>
    <lineage>
        <taxon>Bacteria</taxon>
        <taxon>Bacillati</taxon>
        <taxon>Candidatus Margulisiibacteriota</taxon>
        <taxon>Candidatus Termititenacia</taxon>
        <taxon>Candidatus Termititenacales</taxon>
        <taxon>Candidatus Termititenacaceae</taxon>
        <taxon>Candidatus Termititenax</taxon>
    </lineage>
</organism>
<dbReference type="GO" id="GO:0004834">
    <property type="term" value="F:tryptophan synthase activity"/>
    <property type="evidence" value="ECO:0007669"/>
    <property type="project" value="UniProtKB-EC"/>
</dbReference>
<dbReference type="InterPro" id="IPR002028">
    <property type="entry name" value="Trp_synthase_suA"/>
</dbReference>
<proteinExistence type="inferred from homology"/>
<comment type="subunit">
    <text evidence="2">Tetramer of two alpha and two beta chains.</text>
</comment>
<dbReference type="EMBL" id="BGZN01000003">
    <property type="protein sequence ID" value="GBR72851.1"/>
    <property type="molecule type" value="Genomic_DNA"/>
</dbReference>
<dbReference type="CDD" id="cd04724">
    <property type="entry name" value="Tryptophan_synthase_alpha"/>
    <property type="match status" value="1"/>
</dbReference>
<comment type="similarity">
    <text evidence="9">Belongs to the TrpA family.</text>
</comment>
<dbReference type="PANTHER" id="PTHR43406">
    <property type="entry name" value="TRYPTOPHAN SYNTHASE, ALPHA CHAIN"/>
    <property type="match status" value="1"/>
</dbReference>
<dbReference type="EC" id="4.2.1.20" evidence="3"/>
<evidence type="ECO:0000256" key="7">
    <source>
        <dbReference type="ARBA" id="ARBA00023239"/>
    </source>
</evidence>
<dbReference type="PANTHER" id="PTHR43406:SF1">
    <property type="entry name" value="TRYPTOPHAN SYNTHASE ALPHA CHAIN, CHLOROPLASTIC"/>
    <property type="match status" value="1"/>
</dbReference>
<keyword evidence="5" id="KW-0822">Tryptophan biosynthesis</keyword>
<evidence type="ECO:0000256" key="6">
    <source>
        <dbReference type="ARBA" id="ARBA00023141"/>
    </source>
</evidence>
<dbReference type="SUPFAM" id="SSF51366">
    <property type="entry name" value="Ribulose-phoshate binding barrel"/>
    <property type="match status" value="1"/>
</dbReference>
<dbReference type="InterPro" id="IPR011060">
    <property type="entry name" value="RibuloseP-bd_barrel"/>
</dbReference>
<dbReference type="Pfam" id="PF00290">
    <property type="entry name" value="Trp_syntA"/>
    <property type="match status" value="1"/>
</dbReference>
<gene>
    <name evidence="10" type="primary">trpA</name>
    <name evidence="10" type="ORF">NO1_0308</name>
</gene>
<protein>
    <recommendedName>
        <fullName evidence="3">tryptophan synthase</fullName>
        <ecNumber evidence="3">4.2.1.20</ecNumber>
    </recommendedName>
</protein>
<reference evidence="10 11" key="1">
    <citation type="journal article" date="2019" name="ISME J.">
        <title>Genome analyses of uncultured TG2/ZB3 bacteria in 'Margulisbacteria' specifically attached to ectosymbiotic spirochetes of protists in the termite gut.</title>
        <authorList>
            <person name="Utami Y.D."/>
            <person name="Kuwahara H."/>
            <person name="Igai K."/>
            <person name="Murakami T."/>
            <person name="Sugaya K."/>
            <person name="Morikawa T."/>
            <person name="Nagura Y."/>
            <person name="Yuki M."/>
            <person name="Deevong P."/>
            <person name="Inoue T."/>
            <person name="Kihara K."/>
            <person name="Lo N."/>
            <person name="Yamada A."/>
            <person name="Ohkuma M."/>
            <person name="Hongoh Y."/>
        </authorList>
    </citation>
    <scope>NUCLEOTIDE SEQUENCE [LARGE SCALE GENOMIC DNA]</scope>
    <source>
        <strain evidence="10">NkOx7-01</strain>
    </source>
</reference>
<evidence type="ECO:0000256" key="1">
    <source>
        <dbReference type="ARBA" id="ARBA00004733"/>
    </source>
</evidence>
<comment type="caution">
    <text evidence="10">The sequence shown here is derived from an EMBL/GenBank/DDBJ whole genome shotgun (WGS) entry which is preliminary data.</text>
</comment>